<sequence length="352" mass="41985">MDGQLLEKIYQQYKPLIYNYFYRSTLQHHLSEELTQETFLKAFKSIKRFKMESSLKTWLFVIGRNTYLDSIRKKQSKEEIIDPTEISLPDHSDAYSSLDEKLMIRKVLLMLSEKARTYIILRDYYSFDEELKKRLKKQKFIRNMKIISILVVAIIVSYFLFFRFSFLIESTNVKTPSFEQDFEKIQEKLTISDEAGITNLSLRFNSTGQMEDFRTRVVDFSEESLDIYDITFSPRIEGFHMYRVKHDRVDDPTFISSSDAQLPAKKAFTALDRIDYDSLLTDDAGNRYLLSTDARMKDVQVIQDVHPEWQYFFLEDQQIEELEHGQRFDDVFSFNLHTDLVNERPIRSYLFR</sequence>
<evidence type="ECO:0000259" key="7">
    <source>
        <dbReference type="Pfam" id="PF04542"/>
    </source>
</evidence>
<feature type="transmembrane region" description="Helical" evidence="6">
    <location>
        <begin position="146"/>
        <end position="168"/>
    </location>
</feature>
<protein>
    <recommendedName>
        <fullName evidence="5">RNA polymerase sigma factor</fullName>
    </recommendedName>
</protein>
<keyword evidence="1 5" id="KW-0805">Transcription regulation</keyword>
<accession>A0A941CUG7</accession>
<dbReference type="Pfam" id="PF04542">
    <property type="entry name" value="Sigma70_r2"/>
    <property type="match status" value="1"/>
</dbReference>
<keyword evidence="3 5" id="KW-0238">DNA-binding</keyword>
<dbReference type="GO" id="GO:0016987">
    <property type="term" value="F:sigma factor activity"/>
    <property type="evidence" value="ECO:0007669"/>
    <property type="project" value="UniProtKB-KW"/>
</dbReference>
<dbReference type="PROSITE" id="PS01063">
    <property type="entry name" value="SIGMA70_ECF"/>
    <property type="match status" value="1"/>
</dbReference>
<dbReference type="Gene3D" id="1.10.1740.10">
    <property type="match status" value="1"/>
</dbReference>
<keyword evidence="6" id="KW-1133">Transmembrane helix</keyword>
<dbReference type="InterPro" id="IPR014284">
    <property type="entry name" value="RNA_pol_sigma-70_dom"/>
</dbReference>
<keyword evidence="9" id="KW-1185">Reference proteome</keyword>
<gene>
    <name evidence="8" type="ORF">KC820_07055</name>
</gene>
<organism evidence="8 9">
    <name type="scientific">Allobacillus saliphilus</name>
    <dbReference type="NCBI Taxonomy" id="2912308"/>
    <lineage>
        <taxon>Bacteria</taxon>
        <taxon>Bacillati</taxon>
        <taxon>Bacillota</taxon>
        <taxon>Bacilli</taxon>
        <taxon>Bacillales</taxon>
        <taxon>Bacillaceae</taxon>
        <taxon>Allobacillus</taxon>
    </lineage>
</organism>
<evidence type="ECO:0000256" key="1">
    <source>
        <dbReference type="ARBA" id="ARBA00023015"/>
    </source>
</evidence>
<proteinExistence type="inferred from homology"/>
<dbReference type="GO" id="GO:0003677">
    <property type="term" value="F:DNA binding"/>
    <property type="evidence" value="ECO:0007669"/>
    <property type="project" value="UniProtKB-KW"/>
</dbReference>
<keyword evidence="2 5" id="KW-0731">Sigma factor</keyword>
<keyword evidence="6" id="KW-0472">Membrane</keyword>
<name>A0A941CUG7_9BACI</name>
<evidence type="ECO:0000256" key="2">
    <source>
        <dbReference type="ARBA" id="ARBA00023082"/>
    </source>
</evidence>
<dbReference type="RefSeq" id="WP_212369688.1">
    <property type="nucleotide sequence ID" value="NZ_JAGSIE010000020.1"/>
</dbReference>
<evidence type="ECO:0000256" key="5">
    <source>
        <dbReference type="RuleBase" id="RU000716"/>
    </source>
</evidence>
<dbReference type="GO" id="GO:0006352">
    <property type="term" value="P:DNA-templated transcription initiation"/>
    <property type="evidence" value="ECO:0007669"/>
    <property type="project" value="InterPro"/>
</dbReference>
<comment type="similarity">
    <text evidence="5">Belongs to the sigma-70 factor family. ECF subfamily.</text>
</comment>
<dbReference type="Proteomes" id="UP000675431">
    <property type="component" value="Unassembled WGS sequence"/>
</dbReference>
<evidence type="ECO:0000313" key="8">
    <source>
        <dbReference type="EMBL" id="MBR7553909.1"/>
    </source>
</evidence>
<dbReference type="SUPFAM" id="SSF88946">
    <property type="entry name" value="Sigma2 domain of RNA polymerase sigma factors"/>
    <property type="match status" value="1"/>
</dbReference>
<keyword evidence="6" id="KW-0812">Transmembrane</keyword>
<dbReference type="PANTHER" id="PTHR43133">
    <property type="entry name" value="RNA POLYMERASE ECF-TYPE SIGMA FACTO"/>
    <property type="match status" value="1"/>
</dbReference>
<evidence type="ECO:0000256" key="3">
    <source>
        <dbReference type="ARBA" id="ARBA00023125"/>
    </source>
</evidence>
<dbReference type="InterPro" id="IPR039425">
    <property type="entry name" value="RNA_pol_sigma-70-like"/>
</dbReference>
<dbReference type="EMBL" id="JAGSIE010000020">
    <property type="protein sequence ID" value="MBR7553909.1"/>
    <property type="molecule type" value="Genomic_DNA"/>
</dbReference>
<evidence type="ECO:0000313" key="9">
    <source>
        <dbReference type="Proteomes" id="UP000675431"/>
    </source>
</evidence>
<keyword evidence="4 5" id="KW-0804">Transcription</keyword>
<dbReference type="AlphaFoldDB" id="A0A941CUG7"/>
<dbReference type="InterPro" id="IPR013325">
    <property type="entry name" value="RNA_pol_sigma_r2"/>
</dbReference>
<reference evidence="8 9" key="1">
    <citation type="submission" date="2021-04" db="EMBL/GenBank/DDBJ databases">
        <title>Allobacillus sp. nov. SKP8-2 isolated from shrimp paste.</title>
        <authorList>
            <person name="Tanasupawat S."/>
            <person name="Yiamsombat S."/>
            <person name="Kanchanasin P."/>
            <person name="Kuncharoen N."/>
        </authorList>
    </citation>
    <scope>NUCLEOTIDE SEQUENCE [LARGE SCALE GENOMIC DNA]</scope>
    <source>
        <strain evidence="8 9">SKP8-2</strain>
    </source>
</reference>
<evidence type="ECO:0000256" key="4">
    <source>
        <dbReference type="ARBA" id="ARBA00023163"/>
    </source>
</evidence>
<feature type="domain" description="RNA polymerase sigma-70 region 2" evidence="7">
    <location>
        <begin position="9"/>
        <end position="75"/>
    </location>
</feature>
<evidence type="ECO:0000256" key="6">
    <source>
        <dbReference type="SAM" id="Phobius"/>
    </source>
</evidence>
<dbReference type="PANTHER" id="PTHR43133:SF8">
    <property type="entry name" value="RNA POLYMERASE SIGMA FACTOR HI_1459-RELATED"/>
    <property type="match status" value="1"/>
</dbReference>
<dbReference type="InterPro" id="IPR000838">
    <property type="entry name" value="RNA_pol_sigma70_ECF_CS"/>
</dbReference>
<dbReference type="NCBIfam" id="TIGR02937">
    <property type="entry name" value="sigma70-ECF"/>
    <property type="match status" value="1"/>
</dbReference>
<comment type="caution">
    <text evidence="8">The sequence shown here is derived from an EMBL/GenBank/DDBJ whole genome shotgun (WGS) entry which is preliminary data.</text>
</comment>
<dbReference type="InterPro" id="IPR007627">
    <property type="entry name" value="RNA_pol_sigma70_r2"/>
</dbReference>